<sequence>MAKGVRATRKQAAAGRRNVLKAQVSRIGLRGTRPQPRKPRGV</sequence>
<protein>
    <submittedName>
        <fullName evidence="2">Uncharacterized protein</fullName>
    </submittedName>
</protein>
<dbReference type="AlphaFoldDB" id="A0A0F9TH23"/>
<evidence type="ECO:0000256" key="1">
    <source>
        <dbReference type="SAM" id="MobiDB-lite"/>
    </source>
</evidence>
<gene>
    <name evidence="2" type="ORF">LCGC14_0392880</name>
</gene>
<comment type="caution">
    <text evidence="2">The sequence shown here is derived from an EMBL/GenBank/DDBJ whole genome shotgun (WGS) entry which is preliminary data.</text>
</comment>
<organism evidence="2">
    <name type="scientific">marine sediment metagenome</name>
    <dbReference type="NCBI Taxonomy" id="412755"/>
    <lineage>
        <taxon>unclassified sequences</taxon>
        <taxon>metagenomes</taxon>
        <taxon>ecological metagenomes</taxon>
    </lineage>
</organism>
<feature type="region of interest" description="Disordered" evidence="1">
    <location>
        <begin position="1"/>
        <end position="42"/>
    </location>
</feature>
<proteinExistence type="predicted"/>
<accession>A0A0F9TH23</accession>
<name>A0A0F9TH23_9ZZZZ</name>
<dbReference type="EMBL" id="LAZR01000330">
    <property type="protein sequence ID" value="KKN74202.1"/>
    <property type="molecule type" value="Genomic_DNA"/>
</dbReference>
<reference evidence="2" key="1">
    <citation type="journal article" date="2015" name="Nature">
        <title>Complex archaea that bridge the gap between prokaryotes and eukaryotes.</title>
        <authorList>
            <person name="Spang A."/>
            <person name="Saw J.H."/>
            <person name="Jorgensen S.L."/>
            <person name="Zaremba-Niedzwiedzka K."/>
            <person name="Martijn J."/>
            <person name="Lind A.E."/>
            <person name="van Eijk R."/>
            <person name="Schleper C."/>
            <person name="Guy L."/>
            <person name="Ettema T.J."/>
        </authorList>
    </citation>
    <scope>NUCLEOTIDE SEQUENCE</scope>
</reference>
<evidence type="ECO:0000313" key="2">
    <source>
        <dbReference type="EMBL" id="KKN74202.1"/>
    </source>
</evidence>